<dbReference type="InterPro" id="IPR036397">
    <property type="entry name" value="RNaseH_sf"/>
</dbReference>
<dbReference type="GO" id="GO:0003676">
    <property type="term" value="F:nucleic acid binding"/>
    <property type="evidence" value="ECO:0007669"/>
    <property type="project" value="InterPro"/>
</dbReference>
<dbReference type="Proteomes" id="UP000288805">
    <property type="component" value="Unassembled WGS sequence"/>
</dbReference>
<evidence type="ECO:0000313" key="3">
    <source>
        <dbReference type="Proteomes" id="UP000288805"/>
    </source>
</evidence>
<organism evidence="2 3">
    <name type="scientific">Vitis vinifera</name>
    <name type="common">Grape</name>
    <dbReference type="NCBI Taxonomy" id="29760"/>
    <lineage>
        <taxon>Eukaryota</taxon>
        <taxon>Viridiplantae</taxon>
        <taxon>Streptophyta</taxon>
        <taxon>Embryophyta</taxon>
        <taxon>Tracheophyta</taxon>
        <taxon>Spermatophyta</taxon>
        <taxon>Magnoliopsida</taxon>
        <taxon>eudicotyledons</taxon>
        <taxon>Gunneridae</taxon>
        <taxon>Pentapetalae</taxon>
        <taxon>rosids</taxon>
        <taxon>Vitales</taxon>
        <taxon>Vitaceae</taxon>
        <taxon>Viteae</taxon>
        <taxon>Vitis</taxon>
    </lineage>
</organism>
<keyword evidence="1" id="KW-0812">Transmembrane</keyword>
<feature type="transmembrane region" description="Helical" evidence="1">
    <location>
        <begin position="16"/>
        <end position="38"/>
    </location>
</feature>
<keyword evidence="1" id="KW-1133">Transmembrane helix</keyword>
<evidence type="ECO:0000313" key="2">
    <source>
        <dbReference type="EMBL" id="RVW70578.1"/>
    </source>
</evidence>
<dbReference type="AlphaFoldDB" id="A0A438GEH3"/>
<sequence length="209" mass="24265">MVETSRNWSKKRPFTLWAYRTSFCTSIGATPFLLVYGMEVDMLVEIKVGSLRIALEHHIAETDWKRVKPRKFQKSDLVLRVLRGLISDPRGRSWFFFPPFGLVARLSLSFVFIVSSCPSFVFPCVMMMRSRPSISNQAKSLGSHVSPIFDVVHSEAWYYLLGSVHWLKYRMSVNLYFLRISRNSIMLSPFNLLISGPRSETYDAESWDY</sequence>
<reference evidence="2 3" key="1">
    <citation type="journal article" date="2018" name="PLoS Genet.">
        <title>Population sequencing reveals clonal diversity and ancestral inbreeding in the grapevine cultivar Chardonnay.</title>
        <authorList>
            <person name="Roach M.J."/>
            <person name="Johnson D.L."/>
            <person name="Bohlmann J."/>
            <person name="van Vuuren H.J."/>
            <person name="Jones S.J."/>
            <person name="Pretorius I.S."/>
            <person name="Schmidt S.A."/>
            <person name="Borneman A.R."/>
        </authorList>
    </citation>
    <scope>NUCLEOTIDE SEQUENCE [LARGE SCALE GENOMIC DNA]</scope>
    <source>
        <strain evidence="3">cv. Chardonnay</strain>
        <tissue evidence="2">Leaf</tissue>
    </source>
</reference>
<comment type="caution">
    <text evidence="2">The sequence shown here is derived from an EMBL/GenBank/DDBJ whole genome shotgun (WGS) entry which is preliminary data.</text>
</comment>
<gene>
    <name evidence="2" type="ORF">CK203_060641</name>
</gene>
<dbReference type="EMBL" id="QGNW01000461">
    <property type="protein sequence ID" value="RVW70578.1"/>
    <property type="molecule type" value="Genomic_DNA"/>
</dbReference>
<proteinExistence type="predicted"/>
<keyword evidence="1" id="KW-0472">Membrane</keyword>
<name>A0A438GEH3_VITVI</name>
<dbReference type="PANTHER" id="PTHR48475">
    <property type="entry name" value="RIBONUCLEASE H"/>
    <property type="match status" value="1"/>
</dbReference>
<dbReference type="Gene3D" id="3.30.420.10">
    <property type="entry name" value="Ribonuclease H-like superfamily/Ribonuclease H"/>
    <property type="match status" value="1"/>
</dbReference>
<evidence type="ECO:0000256" key="1">
    <source>
        <dbReference type="SAM" id="Phobius"/>
    </source>
</evidence>
<dbReference type="PANTHER" id="PTHR48475:SF1">
    <property type="entry name" value="RNASE H TYPE-1 DOMAIN-CONTAINING PROTEIN"/>
    <property type="match status" value="1"/>
</dbReference>
<accession>A0A438GEH3</accession>
<feature type="transmembrane region" description="Helical" evidence="1">
    <location>
        <begin position="102"/>
        <end position="125"/>
    </location>
</feature>
<protein>
    <submittedName>
        <fullName evidence="2">Uncharacterized protein</fullName>
    </submittedName>
</protein>